<reference evidence="1 2" key="1">
    <citation type="submission" date="2013-11" db="EMBL/GenBank/DDBJ databases">
        <title>Draft genome of the bovine lungworm Dictyocaulus viviparus.</title>
        <authorList>
            <person name="Mitreva M."/>
        </authorList>
    </citation>
    <scope>NUCLEOTIDE SEQUENCE [LARGE SCALE GENOMIC DNA]</scope>
    <source>
        <strain evidence="1 2">HannoverDv2000</strain>
    </source>
</reference>
<organism evidence="1 2">
    <name type="scientific">Dictyocaulus viviparus</name>
    <name type="common">Bovine lungworm</name>
    <dbReference type="NCBI Taxonomy" id="29172"/>
    <lineage>
        <taxon>Eukaryota</taxon>
        <taxon>Metazoa</taxon>
        <taxon>Ecdysozoa</taxon>
        <taxon>Nematoda</taxon>
        <taxon>Chromadorea</taxon>
        <taxon>Rhabditida</taxon>
        <taxon>Rhabditina</taxon>
        <taxon>Rhabditomorpha</taxon>
        <taxon>Strongyloidea</taxon>
        <taxon>Metastrongylidae</taxon>
        <taxon>Dictyocaulus</taxon>
    </lineage>
</organism>
<protein>
    <submittedName>
        <fullName evidence="1">Uncharacterized protein</fullName>
    </submittedName>
</protein>
<keyword evidence="2" id="KW-1185">Reference proteome</keyword>
<proteinExistence type="predicted"/>
<reference evidence="2" key="2">
    <citation type="journal article" date="2016" name="Sci. Rep.">
        <title>Dictyocaulus viviparus genome, variome and transcriptome elucidate lungworm biology and support future intervention.</title>
        <authorList>
            <person name="McNulty S.N."/>
            <person name="Strube C."/>
            <person name="Rosa B.A."/>
            <person name="Martin J.C."/>
            <person name="Tyagi R."/>
            <person name="Choi Y.J."/>
            <person name="Wang Q."/>
            <person name="Hallsworth Pepin K."/>
            <person name="Zhang X."/>
            <person name="Ozersky P."/>
            <person name="Wilson R.K."/>
            <person name="Sternberg P.W."/>
            <person name="Gasser R.B."/>
            <person name="Mitreva M."/>
        </authorList>
    </citation>
    <scope>NUCLEOTIDE SEQUENCE [LARGE SCALE GENOMIC DNA]</scope>
    <source>
        <strain evidence="2">HannoverDv2000</strain>
    </source>
</reference>
<dbReference type="Proteomes" id="UP000053766">
    <property type="component" value="Unassembled WGS sequence"/>
</dbReference>
<evidence type="ECO:0000313" key="1">
    <source>
        <dbReference type="EMBL" id="KJH49140.1"/>
    </source>
</evidence>
<dbReference type="EMBL" id="KN716245">
    <property type="protein sequence ID" value="KJH49140.1"/>
    <property type="molecule type" value="Genomic_DNA"/>
</dbReference>
<sequence length="103" mass="11992">MCYQVFYSVQNYIIEASSVIQSFSFGNEKACDNFYKSLVKLIRFRSEFCDELARCTCHEARWEATIIRCSLDCEQIWMKGTSTSKTATNTLALVMPFIIERFL</sequence>
<dbReference type="OrthoDB" id="5805115at2759"/>
<name>A0A0D8XXA6_DICVI</name>
<evidence type="ECO:0000313" key="2">
    <source>
        <dbReference type="Proteomes" id="UP000053766"/>
    </source>
</evidence>
<gene>
    <name evidence="1" type="ORF">DICVIV_04770</name>
</gene>
<dbReference type="AlphaFoldDB" id="A0A0D8XXA6"/>
<accession>A0A0D8XXA6</accession>